<feature type="compositionally biased region" description="Polar residues" evidence="1">
    <location>
        <begin position="282"/>
        <end position="293"/>
    </location>
</feature>
<feature type="compositionally biased region" description="Low complexity" evidence="1">
    <location>
        <begin position="155"/>
        <end position="183"/>
    </location>
</feature>
<gene>
    <name evidence="2" type="ORF">GCM10011588_07840</name>
</gene>
<organism evidence="2 3">
    <name type="scientific">Nocardia jinanensis</name>
    <dbReference type="NCBI Taxonomy" id="382504"/>
    <lineage>
        <taxon>Bacteria</taxon>
        <taxon>Bacillati</taxon>
        <taxon>Actinomycetota</taxon>
        <taxon>Actinomycetes</taxon>
        <taxon>Mycobacteriales</taxon>
        <taxon>Nocardiaceae</taxon>
        <taxon>Nocardia</taxon>
    </lineage>
</organism>
<reference evidence="2" key="2">
    <citation type="submission" date="2020-09" db="EMBL/GenBank/DDBJ databases">
        <authorList>
            <person name="Sun Q."/>
            <person name="Zhou Y."/>
        </authorList>
    </citation>
    <scope>NUCLEOTIDE SEQUENCE</scope>
    <source>
        <strain evidence="2">CGMCC 4.3508</strain>
    </source>
</reference>
<feature type="compositionally biased region" description="Low complexity" evidence="1">
    <location>
        <begin position="101"/>
        <end position="122"/>
    </location>
</feature>
<feature type="region of interest" description="Disordered" evidence="1">
    <location>
        <begin position="55"/>
        <end position="293"/>
    </location>
</feature>
<feature type="compositionally biased region" description="Low complexity" evidence="1">
    <location>
        <begin position="201"/>
        <end position="220"/>
    </location>
</feature>
<name>A0A917R8W0_9NOCA</name>
<reference evidence="2" key="1">
    <citation type="journal article" date="2014" name="Int. J. Syst. Evol. Microbiol.">
        <title>Complete genome sequence of Corynebacterium casei LMG S-19264T (=DSM 44701T), isolated from a smear-ripened cheese.</title>
        <authorList>
            <consortium name="US DOE Joint Genome Institute (JGI-PGF)"/>
            <person name="Walter F."/>
            <person name="Albersmeier A."/>
            <person name="Kalinowski J."/>
            <person name="Ruckert C."/>
        </authorList>
    </citation>
    <scope>NUCLEOTIDE SEQUENCE</scope>
    <source>
        <strain evidence="2">CGMCC 4.3508</strain>
    </source>
</reference>
<proteinExistence type="predicted"/>
<evidence type="ECO:0000313" key="3">
    <source>
        <dbReference type="Proteomes" id="UP000638263"/>
    </source>
</evidence>
<dbReference type="Proteomes" id="UP000638263">
    <property type="component" value="Unassembled WGS sequence"/>
</dbReference>
<comment type="caution">
    <text evidence="2">The sequence shown here is derived from an EMBL/GenBank/DDBJ whole genome shotgun (WGS) entry which is preliminary data.</text>
</comment>
<evidence type="ECO:0000313" key="2">
    <source>
        <dbReference type="EMBL" id="GGK95891.1"/>
    </source>
</evidence>
<protein>
    <submittedName>
        <fullName evidence="2">Uncharacterized protein</fullName>
    </submittedName>
</protein>
<evidence type="ECO:0000256" key="1">
    <source>
        <dbReference type="SAM" id="MobiDB-lite"/>
    </source>
</evidence>
<accession>A0A917R8W0</accession>
<sequence>MMTEDGASVDSVTGELTTRLGAVGGVAGEAVRRSVRDAAGGAQTIALLVEADAAGARHAEPADIAAPAAPGPAAPGVPGSAEIPAPAEHPAGTGAVDPYMAGDRPAPDAPSDSPAPAASADPGGDRPGPDPAAKPPAAAGKHQDPPTAPAPVPPGNAADPPGHAQHPAAPAPSADAPARTAVALPPMDPVADASSVAAGHTPWTPGAGTETGTEQATGHTPGSTPWNSGAGSSMPYPPGMPGGLGSLTPQERPPRGSAPWSRGRENKDGTVFPRPRGRPDQPASTNRTEWAPP</sequence>
<keyword evidence="3" id="KW-1185">Reference proteome</keyword>
<dbReference type="EMBL" id="BMMH01000001">
    <property type="protein sequence ID" value="GGK95891.1"/>
    <property type="molecule type" value="Genomic_DNA"/>
</dbReference>
<dbReference type="AlphaFoldDB" id="A0A917R8W0"/>